<name>A0AAP0IG44_9MAGN</name>
<evidence type="ECO:0000313" key="1">
    <source>
        <dbReference type="EMBL" id="KAK9114906.1"/>
    </source>
</evidence>
<dbReference type="Proteomes" id="UP001420932">
    <property type="component" value="Unassembled WGS sequence"/>
</dbReference>
<protein>
    <submittedName>
        <fullName evidence="1">Uncharacterized protein</fullName>
    </submittedName>
</protein>
<organism evidence="1 2">
    <name type="scientific">Stephania yunnanensis</name>
    <dbReference type="NCBI Taxonomy" id="152371"/>
    <lineage>
        <taxon>Eukaryota</taxon>
        <taxon>Viridiplantae</taxon>
        <taxon>Streptophyta</taxon>
        <taxon>Embryophyta</taxon>
        <taxon>Tracheophyta</taxon>
        <taxon>Spermatophyta</taxon>
        <taxon>Magnoliopsida</taxon>
        <taxon>Ranunculales</taxon>
        <taxon>Menispermaceae</taxon>
        <taxon>Menispermoideae</taxon>
        <taxon>Cissampelideae</taxon>
        <taxon>Stephania</taxon>
    </lineage>
</organism>
<comment type="caution">
    <text evidence="1">The sequence shown here is derived from an EMBL/GenBank/DDBJ whole genome shotgun (WGS) entry which is preliminary data.</text>
</comment>
<keyword evidence="2" id="KW-1185">Reference proteome</keyword>
<accession>A0AAP0IG44</accession>
<sequence>MRRSAKVVLRSSFSSITRFLHLRVSQSSYLLISSIVFQFCRPPISQNLIFRFPF</sequence>
<reference evidence="1 2" key="1">
    <citation type="submission" date="2024-01" db="EMBL/GenBank/DDBJ databases">
        <title>Genome assemblies of Stephania.</title>
        <authorList>
            <person name="Yang L."/>
        </authorList>
    </citation>
    <scope>NUCLEOTIDE SEQUENCE [LARGE SCALE GENOMIC DNA]</scope>
    <source>
        <strain evidence="1">YNDBR</strain>
        <tissue evidence="1">Leaf</tissue>
    </source>
</reference>
<dbReference type="EMBL" id="JBBNAF010000009">
    <property type="protein sequence ID" value="KAK9114906.1"/>
    <property type="molecule type" value="Genomic_DNA"/>
</dbReference>
<gene>
    <name evidence="1" type="ORF">Syun_021703</name>
</gene>
<proteinExistence type="predicted"/>
<dbReference type="AlphaFoldDB" id="A0AAP0IG44"/>
<evidence type="ECO:0000313" key="2">
    <source>
        <dbReference type="Proteomes" id="UP001420932"/>
    </source>
</evidence>